<dbReference type="PANTHER" id="PTHR11712:SF306">
    <property type="entry name" value="3-OXOACYL-[ACYL-CARRIER-PROTEIN] SYNTHASE 1"/>
    <property type="match status" value="1"/>
</dbReference>
<dbReference type="Proteomes" id="UP000002735">
    <property type="component" value="Chromosome"/>
</dbReference>
<comment type="catalytic activity">
    <reaction evidence="16">
        <text>(3Z)-decenoyl-[ACP] + malonyl-[ACP] + H(+) = 3-oxo-(5Z)-dodecenoyl-[ACP] + holo-[ACP] + CO2</text>
        <dbReference type="Rhea" id="RHEA:54940"/>
        <dbReference type="Rhea" id="RHEA-COMP:9623"/>
        <dbReference type="Rhea" id="RHEA-COMP:9685"/>
        <dbReference type="Rhea" id="RHEA-COMP:9927"/>
        <dbReference type="Rhea" id="RHEA-COMP:14042"/>
        <dbReference type="ChEBI" id="CHEBI:15378"/>
        <dbReference type="ChEBI" id="CHEBI:16526"/>
        <dbReference type="ChEBI" id="CHEBI:64479"/>
        <dbReference type="ChEBI" id="CHEBI:78449"/>
        <dbReference type="ChEBI" id="CHEBI:78798"/>
        <dbReference type="ChEBI" id="CHEBI:138410"/>
    </reaction>
    <physiologicalReaction direction="left-to-right" evidence="16">
        <dbReference type="Rhea" id="RHEA:54941"/>
    </physiologicalReaction>
</comment>
<evidence type="ECO:0000256" key="16">
    <source>
        <dbReference type="ARBA" id="ARBA00048121"/>
    </source>
</evidence>
<dbReference type="NCBIfam" id="NF005935">
    <property type="entry name" value="PRK07967.1"/>
    <property type="match status" value="1"/>
</dbReference>
<dbReference type="FunFam" id="3.40.47.10:FF:000005">
    <property type="entry name" value="3-oxoacyl-[acyl-carrier-protein] synthase I"/>
    <property type="match status" value="1"/>
</dbReference>
<dbReference type="AlphaFoldDB" id="C6CEB1"/>
<dbReference type="EMBL" id="CP001655">
    <property type="protein sequence ID" value="ACT06221.1"/>
    <property type="molecule type" value="Genomic_DNA"/>
</dbReference>
<reference evidence="20 21" key="1">
    <citation type="submission" date="2009-06" db="EMBL/GenBank/DDBJ databases">
        <title>Complete sequence of Dickeya zeae Ech1591.</title>
        <authorList>
            <consortium name="US DOE Joint Genome Institute"/>
            <person name="Lucas S."/>
            <person name="Copeland A."/>
            <person name="Lapidus A."/>
            <person name="Glavina del Rio T."/>
            <person name="Tice H."/>
            <person name="Bruce D."/>
            <person name="Goodwin L."/>
            <person name="Pitluck S."/>
            <person name="Chertkov O."/>
            <person name="Brettin T."/>
            <person name="Detter J.C."/>
            <person name="Han C."/>
            <person name="Larimer F."/>
            <person name="Land M."/>
            <person name="Hauser L."/>
            <person name="Kyrpides N."/>
            <person name="Ovchinnikova G."/>
            <person name="Balakrishnan V."/>
            <person name="Glasner J."/>
            <person name="Perna N.T."/>
        </authorList>
    </citation>
    <scope>NUCLEOTIDE SEQUENCE [LARGE SCALE GENOMIC DNA]</scope>
    <source>
        <strain evidence="20 21">Ech1591</strain>
    </source>
</reference>
<sequence>MKRAVITGLGILSSIGNNKEEVLASLREGRSGITFSQEMKDSGMRSHVWGNVKLDTAGLIERKIVRFMSDASIYAYLCMEEAVKDSGLAEETYQNNPRVGLIAGSGGGSPRFQVFGADAMRSPRGLKAVGPYVVTKAMASGVSACLATPFKIHGVNYSISSACATSAHCIGNAVEQIQMGKQDIVFAGGGEELCWELACEFDAMGALSTKYNETPERASRTYDADRDGFVIAGGGGMVVVEELEHALARGAHIYAEVVGYGATSDGADMVAPSGEGAARCMKLALQDVDTPVDYINTHGTSTPVGDVKELWAIRQVFGDNVPPISATKAMTGHSLGAAGVQEAIYTLLMLEHGFIAPSINVETLDEQAQGMNIVTEPTERNLTTVMSNGFGFGGTNAVLVMRKYAQ</sequence>
<keyword evidence="10" id="KW-0443">Lipid metabolism</keyword>
<comment type="similarity">
    <text evidence="3 18">Belongs to the thiolase-like superfamily. Beta-ketoacyl-ACP synthases family.</text>
</comment>
<dbReference type="KEGG" id="dze:Dd1591_1359"/>
<keyword evidence="11" id="KW-0275">Fatty acid biosynthesis</keyword>
<dbReference type="CDD" id="cd00834">
    <property type="entry name" value="KAS_I_II"/>
    <property type="match status" value="1"/>
</dbReference>
<dbReference type="InterPro" id="IPR000794">
    <property type="entry name" value="Beta-ketoacyl_synthase"/>
</dbReference>
<comment type="pathway">
    <text evidence="2">Lipid metabolism; fatty acid biosynthesis.</text>
</comment>
<evidence type="ECO:0000259" key="19">
    <source>
        <dbReference type="PROSITE" id="PS52004"/>
    </source>
</evidence>
<evidence type="ECO:0000256" key="18">
    <source>
        <dbReference type="RuleBase" id="RU003694"/>
    </source>
</evidence>
<evidence type="ECO:0000256" key="15">
    <source>
        <dbReference type="ARBA" id="ARBA00042143"/>
    </source>
</evidence>
<dbReference type="PANTHER" id="PTHR11712">
    <property type="entry name" value="POLYKETIDE SYNTHASE-RELATED"/>
    <property type="match status" value="1"/>
</dbReference>
<evidence type="ECO:0000256" key="5">
    <source>
        <dbReference type="ARBA" id="ARBA00013191"/>
    </source>
</evidence>
<dbReference type="eggNOG" id="COG0304">
    <property type="taxonomic scope" value="Bacteria"/>
</dbReference>
<keyword evidence="12" id="KW-0012">Acyltransferase</keyword>
<dbReference type="HOGENOM" id="CLU_000022_69_2_6"/>
<evidence type="ECO:0000256" key="2">
    <source>
        <dbReference type="ARBA" id="ARBA00005194"/>
    </source>
</evidence>
<evidence type="ECO:0000256" key="7">
    <source>
        <dbReference type="ARBA" id="ARBA00022516"/>
    </source>
</evidence>
<dbReference type="SUPFAM" id="SSF53901">
    <property type="entry name" value="Thiolase-like"/>
    <property type="match status" value="2"/>
</dbReference>
<dbReference type="GO" id="GO:0004315">
    <property type="term" value="F:3-oxoacyl-[acyl-carrier-protein] synthase activity"/>
    <property type="evidence" value="ECO:0007669"/>
    <property type="project" value="UniProtKB-EC"/>
</dbReference>
<evidence type="ECO:0000256" key="9">
    <source>
        <dbReference type="ARBA" id="ARBA00022832"/>
    </source>
</evidence>
<proteinExistence type="inferred from homology"/>
<name>C6CEB1_DICC1</name>
<protein>
    <recommendedName>
        <fullName evidence="13">3-oxoacyl-[acyl-carrier-protein] synthase 1</fullName>
        <ecNumber evidence="5">2.3.1.41</ecNumber>
    </recommendedName>
    <alternativeName>
        <fullName evidence="14">3-oxoacyl-[acyl-carrier-protein] synthase I</fullName>
    </alternativeName>
    <alternativeName>
        <fullName evidence="15">Beta-ketoacyl-ACP synthase I</fullName>
    </alternativeName>
</protein>
<keyword evidence="7" id="KW-0444">Lipid biosynthesis</keyword>
<evidence type="ECO:0000313" key="20">
    <source>
        <dbReference type="EMBL" id="ACT06221.1"/>
    </source>
</evidence>
<comment type="subcellular location">
    <subcellularLocation>
        <location evidence="1">Cytoplasm</location>
    </subcellularLocation>
</comment>
<keyword evidence="9" id="KW-0276">Fatty acid metabolism</keyword>
<keyword evidence="8 18" id="KW-0808">Transferase</keyword>
<evidence type="ECO:0000256" key="17">
    <source>
        <dbReference type="ARBA" id="ARBA00048506"/>
    </source>
</evidence>
<gene>
    <name evidence="20" type="ordered locus">Dd1591_1359</name>
</gene>
<dbReference type="GO" id="GO:0006633">
    <property type="term" value="P:fatty acid biosynthetic process"/>
    <property type="evidence" value="ECO:0007669"/>
    <property type="project" value="UniProtKB-UniPathway"/>
</dbReference>
<dbReference type="PROSITE" id="PS52004">
    <property type="entry name" value="KS3_2"/>
    <property type="match status" value="1"/>
</dbReference>
<accession>C6CEB1</accession>
<organism evidence="20 21">
    <name type="scientific">Dickeya chrysanthemi (strain Ech1591)</name>
    <name type="common">Dickeya zeae (strain Ech1591)</name>
    <dbReference type="NCBI Taxonomy" id="561229"/>
    <lineage>
        <taxon>Bacteria</taxon>
        <taxon>Pseudomonadati</taxon>
        <taxon>Pseudomonadota</taxon>
        <taxon>Gammaproteobacteria</taxon>
        <taxon>Enterobacterales</taxon>
        <taxon>Pectobacteriaceae</taxon>
        <taxon>Dickeya</taxon>
    </lineage>
</organism>
<dbReference type="PROSITE" id="PS00606">
    <property type="entry name" value="KS3_1"/>
    <property type="match status" value="1"/>
</dbReference>
<dbReference type="OrthoDB" id="9808669at2"/>
<comment type="catalytic activity">
    <reaction evidence="17">
        <text>a fatty acyl-[ACP] + malonyl-[ACP] + H(+) = a 3-oxoacyl-[ACP] + holo-[ACP] + CO2</text>
        <dbReference type="Rhea" id="RHEA:22836"/>
        <dbReference type="Rhea" id="RHEA-COMP:9623"/>
        <dbReference type="Rhea" id="RHEA-COMP:9685"/>
        <dbReference type="Rhea" id="RHEA-COMP:9916"/>
        <dbReference type="Rhea" id="RHEA-COMP:14125"/>
        <dbReference type="ChEBI" id="CHEBI:15378"/>
        <dbReference type="ChEBI" id="CHEBI:16526"/>
        <dbReference type="ChEBI" id="CHEBI:64479"/>
        <dbReference type="ChEBI" id="CHEBI:78449"/>
        <dbReference type="ChEBI" id="CHEBI:78776"/>
        <dbReference type="ChEBI" id="CHEBI:138651"/>
        <dbReference type="EC" id="2.3.1.41"/>
    </reaction>
    <physiologicalReaction direction="left-to-right" evidence="17">
        <dbReference type="Rhea" id="RHEA:22837"/>
    </physiologicalReaction>
</comment>
<dbReference type="STRING" id="561229.Dd1591_1359"/>
<evidence type="ECO:0000256" key="13">
    <source>
        <dbReference type="ARBA" id="ARBA00039450"/>
    </source>
</evidence>
<evidence type="ECO:0000256" key="4">
    <source>
        <dbReference type="ARBA" id="ARBA00011738"/>
    </source>
</evidence>
<evidence type="ECO:0000256" key="10">
    <source>
        <dbReference type="ARBA" id="ARBA00023098"/>
    </source>
</evidence>
<evidence type="ECO:0000256" key="3">
    <source>
        <dbReference type="ARBA" id="ARBA00008467"/>
    </source>
</evidence>
<dbReference type="FunFam" id="3.40.47.10:FF:000006">
    <property type="entry name" value="3-oxoacyl-[acyl-carrier-protein] synthase I"/>
    <property type="match status" value="1"/>
</dbReference>
<dbReference type="GeneID" id="45079468"/>
<dbReference type="EC" id="2.3.1.41" evidence="5"/>
<evidence type="ECO:0000256" key="11">
    <source>
        <dbReference type="ARBA" id="ARBA00023160"/>
    </source>
</evidence>
<evidence type="ECO:0000256" key="12">
    <source>
        <dbReference type="ARBA" id="ARBA00023315"/>
    </source>
</evidence>
<feature type="domain" description="Ketosynthase family 3 (KS3)" evidence="19">
    <location>
        <begin position="1"/>
        <end position="403"/>
    </location>
</feature>
<dbReference type="RefSeq" id="WP_012769098.1">
    <property type="nucleotide sequence ID" value="NC_012912.1"/>
</dbReference>
<dbReference type="Pfam" id="PF02801">
    <property type="entry name" value="Ketoacyl-synt_C"/>
    <property type="match status" value="1"/>
</dbReference>
<evidence type="ECO:0000256" key="1">
    <source>
        <dbReference type="ARBA" id="ARBA00004496"/>
    </source>
</evidence>
<evidence type="ECO:0000313" key="21">
    <source>
        <dbReference type="Proteomes" id="UP000002735"/>
    </source>
</evidence>
<dbReference type="GO" id="GO:0005829">
    <property type="term" value="C:cytosol"/>
    <property type="evidence" value="ECO:0007669"/>
    <property type="project" value="TreeGrafter"/>
</dbReference>
<dbReference type="UniPathway" id="UPA00094"/>
<dbReference type="InterPro" id="IPR016039">
    <property type="entry name" value="Thiolase-like"/>
</dbReference>
<evidence type="ECO:0000256" key="14">
    <source>
        <dbReference type="ARBA" id="ARBA00041620"/>
    </source>
</evidence>
<dbReference type="Gene3D" id="3.40.47.10">
    <property type="match status" value="2"/>
</dbReference>
<evidence type="ECO:0000256" key="6">
    <source>
        <dbReference type="ARBA" id="ARBA00022490"/>
    </source>
</evidence>
<dbReference type="InterPro" id="IPR014031">
    <property type="entry name" value="Ketoacyl_synth_C"/>
</dbReference>
<evidence type="ECO:0000256" key="8">
    <source>
        <dbReference type="ARBA" id="ARBA00022679"/>
    </source>
</evidence>
<dbReference type="InterPro" id="IPR020841">
    <property type="entry name" value="PKS_Beta-ketoAc_synthase_dom"/>
</dbReference>
<dbReference type="Pfam" id="PF00109">
    <property type="entry name" value="ketoacyl-synt"/>
    <property type="match status" value="1"/>
</dbReference>
<dbReference type="InterPro" id="IPR018201">
    <property type="entry name" value="Ketoacyl_synth_AS"/>
</dbReference>
<comment type="subunit">
    <text evidence="4">Homodimer.</text>
</comment>
<dbReference type="SMART" id="SM00825">
    <property type="entry name" value="PKS_KS"/>
    <property type="match status" value="1"/>
</dbReference>
<keyword evidence="6" id="KW-0963">Cytoplasm</keyword>
<dbReference type="InterPro" id="IPR014030">
    <property type="entry name" value="Ketoacyl_synth_N"/>
</dbReference>